<dbReference type="Gene3D" id="1.25.40.20">
    <property type="entry name" value="Ankyrin repeat-containing domain"/>
    <property type="match status" value="3"/>
</dbReference>
<dbReference type="InterPro" id="IPR053137">
    <property type="entry name" value="NLR-like"/>
</dbReference>
<dbReference type="SUPFAM" id="SSF53167">
    <property type="entry name" value="Purine and uridine phosphorylases"/>
    <property type="match status" value="1"/>
</dbReference>
<dbReference type="SUPFAM" id="SSF48403">
    <property type="entry name" value="Ankyrin repeat"/>
    <property type="match status" value="2"/>
</dbReference>
<dbReference type="InterPro" id="IPR027417">
    <property type="entry name" value="P-loop_NTPase"/>
</dbReference>
<dbReference type="PROSITE" id="PS50088">
    <property type="entry name" value="ANK_REPEAT"/>
    <property type="match status" value="5"/>
</dbReference>
<feature type="domain" description="Nephrocystin 3-like N-terminal" evidence="3">
    <location>
        <begin position="420"/>
        <end position="580"/>
    </location>
</feature>
<gene>
    <name evidence="4" type="ORF">F5X68DRAFT_164869</name>
</gene>
<evidence type="ECO:0000313" key="4">
    <source>
        <dbReference type="EMBL" id="KAH6693976.1"/>
    </source>
</evidence>
<name>A0A9P8VIY8_9PEZI</name>
<proteinExistence type="predicted"/>
<evidence type="ECO:0000313" key="5">
    <source>
        <dbReference type="Proteomes" id="UP000770015"/>
    </source>
</evidence>
<sequence>MPTWVSRHEDSIVPPTLLALDSPNHYTVAWIAALPIERAAAEAMLDEIHAIPAGFSKHHTDKNVYTWGRMGQHNIVIACLTAGVYGTTSAATTASNLLASLPSVRIGLLVGIGGGIARPDEGRDIRLGDVVVSQPDGTTGGVCQYDLSKAKLGSKRERKGFLKPPPDVLLNALSCIQARHLLEDSKIPDFVQEMPKKYPKMGRKSRKSPGFAYQGTENDRLFQASYDHVPGPGCQNCVAAGEVQRDARDSTDPEIHYGIIASGNTLVKDAATRDQIIRDVGEDCLCFEMEAAGLMNQFPCVVIRGICDYADSHKNDMWQQYAAATAAAYGKELLLYVPVTEVRETERAFDVLQSVCHITGHVLTVYIYAVDHKLDRLQQTTAAFVSNSIAKRHADNIRAWLQPPDTSSNENQARKLRHGGTGMWLLGHPAFQSWCAGSRQYLGLLGVTGCGKTILSTTVLDHLVLRGDRRVLRFFFDFSDGQKRTLDGMLRSLAFQLYQNTTTGAELLDKLFNNHGDGRHQPPMKAVSDVVYEMLAADTMVCIVLDALDEAANRRELLDWIEDISSRPDLTHVRLLCTARPEPEFLAGSSLMIRKNSWILLRREAVNADIRAYVAGQLADRWDFQVKRLPQDLIEQIVAEVGGGADGSFRWAACQVNSLAECRTPNMIRDALRNPPKDLGEMYERMLSKIPAHSKGDAMRLLHFLLQASRPLLVEEAIDILATDTRTQRPSFDKNRRVFGENDVLYFCPSLVSIIEVSQLVNVRSVGGGDQLVTVIRKELHLAHFSVEEYLHSLARFHPFVSSIAITKTCLTYLRAVSGDLKTINDEYPFAQLAARKWARYAAYTQSWEEVFQTSLAFIKDEQTFQRWCHLDQDDVYQHHMVRRSPSQGSRLYYACLKGLTRVAQELIRGGMNVNAEGGVYGNALQAASSGGHIDTVALLLVKGADANASGGHYGTALSAASSHGNINVLRLLIAKGADIGARGGAEGNALQAASEAGHLDIVKLLVEMGADVNTPFSNVHYEDALTAASARGYTHIVELLLANGARVNAGNALRAASHRGHTLVAEQLLLEHGADASIRSGFYDGALQAASYHGHGDIVEVLIRACADRDTQGGYAPGLHFGSALQSAIRGRRLSIAKLLVDKGATIHTLNDDALDMVSAYGWGDLVKLLLERGAEVSAENSTRALRSAACRGHLEVVVILLDSGAVIGDSLSSAVKGSHEDIARLLLDRGAEVETSAIWAAASRGLCGIVELLLEKRPDLEAQNGDLDFALRAAVSRGHSNVVRLLLKKGVSANAPMDDEYGNALQFASWIGRSDIAKLLV</sequence>
<dbReference type="PANTHER" id="PTHR46082">
    <property type="entry name" value="ATP/GTP-BINDING PROTEIN-RELATED"/>
    <property type="match status" value="1"/>
</dbReference>
<dbReference type="InterPro" id="IPR035994">
    <property type="entry name" value="Nucleoside_phosphorylase_sf"/>
</dbReference>
<dbReference type="InterPro" id="IPR056884">
    <property type="entry name" value="NPHP3-like_N"/>
</dbReference>
<dbReference type="EMBL" id="JAGSXJ010000003">
    <property type="protein sequence ID" value="KAH6693976.1"/>
    <property type="molecule type" value="Genomic_DNA"/>
</dbReference>
<dbReference type="SUPFAM" id="SSF52540">
    <property type="entry name" value="P-loop containing nucleoside triphosphate hydrolases"/>
    <property type="match status" value="1"/>
</dbReference>
<feature type="repeat" description="ANK" evidence="2">
    <location>
        <begin position="1268"/>
        <end position="1300"/>
    </location>
</feature>
<keyword evidence="5" id="KW-1185">Reference proteome</keyword>
<dbReference type="GO" id="GO:0003824">
    <property type="term" value="F:catalytic activity"/>
    <property type="evidence" value="ECO:0007669"/>
    <property type="project" value="InterPro"/>
</dbReference>
<evidence type="ECO:0000256" key="1">
    <source>
        <dbReference type="ARBA" id="ARBA00022737"/>
    </source>
</evidence>
<dbReference type="GO" id="GO:0009116">
    <property type="term" value="P:nucleoside metabolic process"/>
    <property type="evidence" value="ECO:0007669"/>
    <property type="project" value="InterPro"/>
</dbReference>
<keyword evidence="2" id="KW-0040">ANK repeat</keyword>
<dbReference type="OrthoDB" id="1577640at2759"/>
<dbReference type="PANTHER" id="PTHR46082:SF11">
    <property type="entry name" value="AAA+ ATPASE DOMAIN-CONTAINING PROTEIN-RELATED"/>
    <property type="match status" value="1"/>
</dbReference>
<dbReference type="Gene3D" id="3.40.50.1580">
    <property type="entry name" value="Nucleoside phosphorylase domain"/>
    <property type="match status" value="1"/>
</dbReference>
<comment type="caution">
    <text evidence="4">The sequence shown here is derived from an EMBL/GenBank/DDBJ whole genome shotgun (WGS) entry which is preliminary data.</text>
</comment>
<dbReference type="Pfam" id="PF24883">
    <property type="entry name" value="NPHP3_N"/>
    <property type="match status" value="1"/>
</dbReference>
<evidence type="ECO:0000259" key="3">
    <source>
        <dbReference type="Pfam" id="PF24883"/>
    </source>
</evidence>
<dbReference type="Gene3D" id="3.40.50.300">
    <property type="entry name" value="P-loop containing nucleotide triphosphate hydrolases"/>
    <property type="match status" value="1"/>
</dbReference>
<feature type="repeat" description="ANK" evidence="2">
    <location>
        <begin position="953"/>
        <end position="985"/>
    </location>
</feature>
<keyword evidence="1" id="KW-0677">Repeat</keyword>
<feature type="repeat" description="ANK" evidence="2">
    <location>
        <begin position="986"/>
        <end position="1018"/>
    </location>
</feature>
<dbReference type="Proteomes" id="UP000770015">
    <property type="component" value="Unassembled WGS sequence"/>
</dbReference>
<dbReference type="InterPro" id="IPR002110">
    <property type="entry name" value="Ankyrin_rpt"/>
</dbReference>
<accession>A0A9P8VIY8</accession>
<organism evidence="4 5">
    <name type="scientific">Plectosphaerella plurivora</name>
    <dbReference type="NCBI Taxonomy" id="936078"/>
    <lineage>
        <taxon>Eukaryota</taxon>
        <taxon>Fungi</taxon>
        <taxon>Dikarya</taxon>
        <taxon>Ascomycota</taxon>
        <taxon>Pezizomycotina</taxon>
        <taxon>Sordariomycetes</taxon>
        <taxon>Hypocreomycetidae</taxon>
        <taxon>Glomerellales</taxon>
        <taxon>Plectosphaerellaceae</taxon>
        <taxon>Plectosphaerella</taxon>
    </lineage>
</organism>
<protein>
    <submittedName>
        <fullName evidence="4">Ankyrin repeat-containing domain protein</fullName>
    </submittedName>
</protein>
<reference evidence="4" key="1">
    <citation type="journal article" date="2021" name="Nat. Commun.">
        <title>Genetic determinants of endophytism in the Arabidopsis root mycobiome.</title>
        <authorList>
            <person name="Mesny F."/>
            <person name="Miyauchi S."/>
            <person name="Thiergart T."/>
            <person name="Pickel B."/>
            <person name="Atanasova L."/>
            <person name="Karlsson M."/>
            <person name="Huettel B."/>
            <person name="Barry K.W."/>
            <person name="Haridas S."/>
            <person name="Chen C."/>
            <person name="Bauer D."/>
            <person name="Andreopoulos W."/>
            <person name="Pangilinan J."/>
            <person name="LaButti K."/>
            <person name="Riley R."/>
            <person name="Lipzen A."/>
            <person name="Clum A."/>
            <person name="Drula E."/>
            <person name="Henrissat B."/>
            <person name="Kohler A."/>
            <person name="Grigoriev I.V."/>
            <person name="Martin F.M."/>
            <person name="Hacquard S."/>
        </authorList>
    </citation>
    <scope>NUCLEOTIDE SEQUENCE</scope>
    <source>
        <strain evidence="4">MPI-SDFR-AT-0117</strain>
    </source>
</reference>
<dbReference type="SMART" id="SM00248">
    <property type="entry name" value="ANK"/>
    <property type="match status" value="11"/>
</dbReference>
<dbReference type="InterPro" id="IPR036770">
    <property type="entry name" value="Ankyrin_rpt-contain_sf"/>
</dbReference>
<evidence type="ECO:0000256" key="2">
    <source>
        <dbReference type="PROSITE-ProRule" id="PRU00023"/>
    </source>
</evidence>
<dbReference type="PROSITE" id="PS50297">
    <property type="entry name" value="ANK_REP_REGION"/>
    <property type="match status" value="2"/>
</dbReference>
<feature type="repeat" description="ANK" evidence="2">
    <location>
        <begin position="1151"/>
        <end position="1183"/>
    </location>
</feature>
<feature type="repeat" description="ANK" evidence="2">
    <location>
        <begin position="1021"/>
        <end position="1053"/>
    </location>
</feature>
<dbReference type="Pfam" id="PF12796">
    <property type="entry name" value="Ank_2"/>
    <property type="match status" value="4"/>
</dbReference>